<dbReference type="GO" id="GO:0015252">
    <property type="term" value="F:proton channel activity"/>
    <property type="evidence" value="ECO:0007669"/>
    <property type="project" value="InterPro"/>
</dbReference>
<evidence type="ECO:0000256" key="5">
    <source>
        <dbReference type="ARBA" id="ARBA00022692"/>
    </source>
</evidence>
<dbReference type="PANTHER" id="PTHR31462">
    <property type="entry name" value="ENDOSOMAL/LYSOSOMAL POTASSIUM CHANNEL TMEM175"/>
    <property type="match status" value="1"/>
</dbReference>
<evidence type="ECO:0000256" key="8">
    <source>
        <dbReference type="ARBA" id="ARBA00022989"/>
    </source>
</evidence>
<evidence type="ECO:0000256" key="11">
    <source>
        <dbReference type="ARBA" id="ARBA00023303"/>
    </source>
</evidence>
<dbReference type="eggNOG" id="COG3548">
    <property type="taxonomic scope" value="Bacteria"/>
</dbReference>
<dbReference type="Pfam" id="PF06736">
    <property type="entry name" value="TMEM175"/>
    <property type="match status" value="1"/>
</dbReference>
<evidence type="ECO:0000256" key="6">
    <source>
        <dbReference type="ARBA" id="ARBA00022826"/>
    </source>
</evidence>
<comment type="similarity">
    <text evidence="2">Belongs to the TMEM175 family.</text>
</comment>
<keyword evidence="7" id="KW-0630">Potassium</keyword>
<evidence type="ECO:0000256" key="2">
    <source>
        <dbReference type="ARBA" id="ARBA00006920"/>
    </source>
</evidence>
<keyword evidence="11" id="KW-0407">Ion channel</keyword>
<evidence type="ECO:0008006" key="16">
    <source>
        <dbReference type="Google" id="ProtNLM"/>
    </source>
</evidence>
<evidence type="ECO:0000256" key="9">
    <source>
        <dbReference type="ARBA" id="ARBA00023065"/>
    </source>
</evidence>
<evidence type="ECO:0000256" key="7">
    <source>
        <dbReference type="ARBA" id="ARBA00022958"/>
    </source>
</evidence>
<evidence type="ECO:0000256" key="10">
    <source>
        <dbReference type="ARBA" id="ARBA00023136"/>
    </source>
</evidence>
<feature type="transmembrane region" description="Helical" evidence="13">
    <location>
        <begin position="123"/>
        <end position="143"/>
    </location>
</feature>
<evidence type="ECO:0000313" key="15">
    <source>
        <dbReference type="Proteomes" id="UP000003586"/>
    </source>
</evidence>
<accession>W0F5I8</accession>
<dbReference type="HOGENOM" id="CLU_090238_1_0_10"/>
<dbReference type="GO" id="GO:0005267">
    <property type="term" value="F:potassium channel activity"/>
    <property type="evidence" value="ECO:0007669"/>
    <property type="project" value="UniProtKB-KW"/>
</dbReference>
<dbReference type="AlphaFoldDB" id="W0F5I8"/>
<keyword evidence="8 13" id="KW-1133">Transmembrane helix</keyword>
<feature type="transmembrane region" description="Helical" evidence="13">
    <location>
        <begin position="12"/>
        <end position="32"/>
    </location>
</feature>
<evidence type="ECO:0000256" key="4">
    <source>
        <dbReference type="ARBA" id="ARBA00022538"/>
    </source>
</evidence>
<evidence type="ECO:0000313" key="14">
    <source>
        <dbReference type="EMBL" id="AHF16719.1"/>
    </source>
</evidence>
<name>W0F5I8_9BACT</name>
<evidence type="ECO:0000256" key="13">
    <source>
        <dbReference type="SAM" id="Phobius"/>
    </source>
</evidence>
<dbReference type="KEGG" id="nso:NIASO_19145"/>
<comment type="subcellular location">
    <subcellularLocation>
        <location evidence="1">Membrane</location>
        <topology evidence="1">Multi-pass membrane protein</topology>
    </subcellularLocation>
</comment>
<dbReference type="PANTHER" id="PTHR31462:SF5">
    <property type="entry name" value="ENDOSOMAL_LYSOSOMAL PROTON CHANNEL TMEM175"/>
    <property type="match status" value="1"/>
</dbReference>
<protein>
    <recommendedName>
        <fullName evidence="16">DUF1211 domain-containing protein</fullName>
    </recommendedName>
</protein>
<dbReference type="STRING" id="929713.NIASO_19145"/>
<sequence>MTSYNKIAGQDTARIIAISDGVFGVAMTLLVLEIRVPLAEGFTSDKELAHSFLALMPKFLVYFLSFMTAGIFWTGHAAQFRLIEKSDRNLSWINLLFLLFVTLLPFSTAFLGDHINYKFPIGIYWLNIFLMGLLLYINWAYACKHNFVSDETKKQAGPGIRQRIIIAQTLYFFGALLCFISPYLSIGVIIAIQLNYAFVFFSGRKTKR</sequence>
<gene>
    <name evidence="14" type="ORF">NIASO_19145</name>
</gene>
<proteinExistence type="inferred from homology"/>
<evidence type="ECO:0000256" key="1">
    <source>
        <dbReference type="ARBA" id="ARBA00004141"/>
    </source>
</evidence>
<keyword evidence="9" id="KW-0406">Ion transport</keyword>
<feature type="transmembrane region" description="Helical" evidence="13">
    <location>
        <begin position="90"/>
        <end position="111"/>
    </location>
</feature>
<dbReference type="InterPro" id="IPR010617">
    <property type="entry name" value="TMEM175-like"/>
</dbReference>
<evidence type="ECO:0000256" key="12">
    <source>
        <dbReference type="ARBA" id="ARBA00034430"/>
    </source>
</evidence>
<organism evidence="14 15">
    <name type="scientific">Niabella soli DSM 19437</name>
    <dbReference type="NCBI Taxonomy" id="929713"/>
    <lineage>
        <taxon>Bacteria</taxon>
        <taxon>Pseudomonadati</taxon>
        <taxon>Bacteroidota</taxon>
        <taxon>Chitinophagia</taxon>
        <taxon>Chitinophagales</taxon>
        <taxon>Chitinophagaceae</taxon>
        <taxon>Niabella</taxon>
    </lineage>
</organism>
<dbReference type="EMBL" id="CP007035">
    <property type="protein sequence ID" value="AHF16719.1"/>
    <property type="molecule type" value="Genomic_DNA"/>
</dbReference>
<dbReference type="OrthoDB" id="7626281at2"/>
<feature type="transmembrane region" description="Helical" evidence="13">
    <location>
        <begin position="59"/>
        <end position="78"/>
    </location>
</feature>
<reference evidence="14 15" key="1">
    <citation type="submission" date="2013-12" db="EMBL/GenBank/DDBJ databases">
        <authorList>
            <consortium name="DOE Joint Genome Institute"/>
            <person name="Eisen J."/>
            <person name="Huntemann M."/>
            <person name="Han J."/>
            <person name="Chen A."/>
            <person name="Kyrpides N."/>
            <person name="Mavromatis K."/>
            <person name="Markowitz V."/>
            <person name="Palaniappan K."/>
            <person name="Ivanova N."/>
            <person name="Schaumberg A."/>
            <person name="Pati A."/>
            <person name="Liolios K."/>
            <person name="Nordberg H.P."/>
            <person name="Cantor M.N."/>
            <person name="Hua S.X."/>
            <person name="Woyke T."/>
        </authorList>
    </citation>
    <scope>NUCLEOTIDE SEQUENCE [LARGE SCALE GENOMIC DNA]</scope>
    <source>
        <strain evidence="15">DSM 19437</strain>
    </source>
</reference>
<keyword evidence="10 13" id="KW-0472">Membrane</keyword>
<comment type="catalytic activity">
    <reaction evidence="12">
        <text>K(+)(in) = K(+)(out)</text>
        <dbReference type="Rhea" id="RHEA:29463"/>
        <dbReference type="ChEBI" id="CHEBI:29103"/>
    </reaction>
</comment>
<evidence type="ECO:0000256" key="3">
    <source>
        <dbReference type="ARBA" id="ARBA00022448"/>
    </source>
</evidence>
<keyword evidence="6" id="KW-0631">Potassium channel</keyword>
<dbReference type="GO" id="GO:0016020">
    <property type="term" value="C:membrane"/>
    <property type="evidence" value="ECO:0007669"/>
    <property type="project" value="UniProtKB-SubCell"/>
</dbReference>
<keyword evidence="5 13" id="KW-0812">Transmembrane</keyword>
<keyword evidence="15" id="KW-1185">Reference proteome</keyword>
<keyword evidence="4" id="KW-0633">Potassium transport</keyword>
<keyword evidence="3" id="KW-0813">Transport</keyword>
<dbReference type="Proteomes" id="UP000003586">
    <property type="component" value="Chromosome"/>
</dbReference>